<keyword evidence="1" id="KW-0472">Membrane</keyword>
<keyword evidence="3" id="KW-1185">Reference proteome</keyword>
<dbReference type="Proteomes" id="UP001161409">
    <property type="component" value="Unassembled WGS sequence"/>
</dbReference>
<reference evidence="2" key="2">
    <citation type="submission" date="2023-01" db="EMBL/GenBank/DDBJ databases">
        <title>Draft genome sequence of Sneathiella chinensis strain NBRC 103408.</title>
        <authorList>
            <person name="Sun Q."/>
            <person name="Mori K."/>
        </authorList>
    </citation>
    <scope>NUCLEOTIDE SEQUENCE</scope>
    <source>
        <strain evidence="2">NBRC 103408</strain>
    </source>
</reference>
<name>A0ABQ5U2U6_9PROT</name>
<protein>
    <submittedName>
        <fullName evidence="2">Uncharacterized protein</fullName>
    </submittedName>
</protein>
<accession>A0ABQ5U2U6</accession>
<feature type="transmembrane region" description="Helical" evidence="1">
    <location>
        <begin position="156"/>
        <end position="176"/>
    </location>
</feature>
<keyword evidence="1" id="KW-0812">Transmembrane</keyword>
<comment type="caution">
    <text evidence="2">The sequence shown here is derived from an EMBL/GenBank/DDBJ whole genome shotgun (WGS) entry which is preliminary data.</text>
</comment>
<evidence type="ECO:0000313" key="2">
    <source>
        <dbReference type="EMBL" id="GLQ06058.1"/>
    </source>
</evidence>
<gene>
    <name evidence="2" type="ORF">GCM10007924_12790</name>
</gene>
<sequence>MTFTGGSLSAGGEIYSEDGITVTSVSGLPFFGFDNGDLGIYANGTTAYAGDVSFSMAKRFNVLGFDIDPFVRASCLGVCDALIYETVSITGYRDGSIVASSEITGFGDYVSFHPGVGFMNLDFLIIGLNRVPISCPVPCVQANLDNVRLSVIPLPAAVPLFGTGIFLLGWFVHWWGRRRGRDEKEIL</sequence>
<organism evidence="2 3">
    <name type="scientific">Sneathiella chinensis</name>
    <dbReference type="NCBI Taxonomy" id="349750"/>
    <lineage>
        <taxon>Bacteria</taxon>
        <taxon>Pseudomonadati</taxon>
        <taxon>Pseudomonadota</taxon>
        <taxon>Alphaproteobacteria</taxon>
        <taxon>Sneathiellales</taxon>
        <taxon>Sneathiellaceae</taxon>
        <taxon>Sneathiella</taxon>
    </lineage>
</organism>
<dbReference type="EMBL" id="BSNF01000003">
    <property type="protein sequence ID" value="GLQ06058.1"/>
    <property type="molecule type" value="Genomic_DNA"/>
</dbReference>
<evidence type="ECO:0000256" key="1">
    <source>
        <dbReference type="SAM" id="Phobius"/>
    </source>
</evidence>
<keyword evidence="1" id="KW-1133">Transmembrane helix</keyword>
<reference evidence="2" key="1">
    <citation type="journal article" date="2014" name="Int. J. Syst. Evol. Microbiol.">
        <title>Complete genome of a new Firmicutes species belonging to the dominant human colonic microbiota ('Ruminococcus bicirculans') reveals two chromosomes and a selective capacity to utilize plant glucans.</title>
        <authorList>
            <consortium name="NISC Comparative Sequencing Program"/>
            <person name="Wegmann U."/>
            <person name="Louis P."/>
            <person name="Goesmann A."/>
            <person name="Henrissat B."/>
            <person name="Duncan S.H."/>
            <person name="Flint H.J."/>
        </authorList>
    </citation>
    <scope>NUCLEOTIDE SEQUENCE</scope>
    <source>
        <strain evidence="2">NBRC 103408</strain>
    </source>
</reference>
<evidence type="ECO:0000313" key="3">
    <source>
        <dbReference type="Proteomes" id="UP001161409"/>
    </source>
</evidence>
<proteinExistence type="predicted"/>